<dbReference type="GO" id="GO:0008289">
    <property type="term" value="F:lipid binding"/>
    <property type="evidence" value="ECO:0007669"/>
    <property type="project" value="UniProtKB-KW"/>
</dbReference>
<protein>
    <submittedName>
        <fullName evidence="2">EDD domain protein</fullName>
    </submittedName>
</protein>
<accession>A0A220S1L1</accession>
<dbReference type="EMBL" id="CP022278">
    <property type="protein sequence ID" value="ASK27293.1"/>
    <property type="molecule type" value="Genomic_DNA"/>
</dbReference>
<dbReference type="Gene3D" id="3.30.1180.10">
    <property type="match status" value="1"/>
</dbReference>
<dbReference type="InterPro" id="IPR043168">
    <property type="entry name" value="DegV_C"/>
</dbReference>
<dbReference type="PROSITE" id="PS51482">
    <property type="entry name" value="DEGV"/>
    <property type="match status" value="1"/>
</dbReference>
<gene>
    <name evidence="2" type="ORF">BG910_05660</name>
</gene>
<proteinExistence type="predicted"/>
<dbReference type="Gene3D" id="3.40.50.10170">
    <property type="match status" value="1"/>
</dbReference>
<dbReference type="OrthoDB" id="9781230at2"/>
<dbReference type="Proteomes" id="UP000198238">
    <property type="component" value="Chromosome"/>
</dbReference>
<dbReference type="RefSeq" id="WP_089036003.1">
    <property type="nucleotide sequence ID" value="NZ_CP022278.1"/>
</dbReference>
<reference evidence="2 3" key="1">
    <citation type="submission" date="2017-06" db="EMBL/GenBank/DDBJ databases">
        <title>Neisseria chenwenguii sp. nov., isolated from the intestinal contents of Tibetan Plateau Pika in Yushu, Qinghai Province, China.</title>
        <authorList>
            <person name="Zhang G."/>
        </authorList>
    </citation>
    <scope>NUCLEOTIDE SEQUENCE [LARGE SCALE GENOMIC DNA]</scope>
    <source>
        <strain evidence="2 3">10023</strain>
    </source>
</reference>
<dbReference type="SUPFAM" id="SSF82549">
    <property type="entry name" value="DAK1/DegV-like"/>
    <property type="match status" value="1"/>
</dbReference>
<dbReference type="Pfam" id="PF02645">
    <property type="entry name" value="DegV"/>
    <property type="match status" value="1"/>
</dbReference>
<dbReference type="InterPro" id="IPR003797">
    <property type="entry name" value="DegV"/>
</dbReference>
<dbReference type="PANTHER" id="PTHR33434:SF2">
    <property type="entry name" value="FATTY ACID-BINDING PROTEIN TM_1468"/>
    <property type="match status" value="1"/>
</dbReference>
<sequence length="294" mass="31888">MPGSYASYRCAVLATSSSSLTEMTDRDSLIQILPLGVKTGWSELADGVEISNWEYCLWRKNHLDEPTATTPPPQQLMRNTFQYLHKQGYRAAIVITLSEILSDTAEVVRNLAQEMPELKIHVVDSGICCMPEGFFALEAQRLLDAGKSPLETVACLERLKPGSNIIFGLTSLKPLSLSGTLTRLGASFSDWLGLRTTLRFSDGRLTRLGSVSDDGEMFKDITANVKKLMADKPAEDFVISGLYSGDSAFYRRFAGFFRQETGLDLGKGLPVSAAVAVHVGISGVGVGLVEKAAG</sequence>
<dbReference type="PANTHER" id="PTHR33434">
    <property type="entry name" value="DEGV DOMAIN-CONTAINING PROTEIN DR_1986-RELATED"/>
    <property type="match status" value="1"/>
</dbReference>
<organism evidence="2 3">
    <name type="scientific">Neisseria chenwenguii</name>
    <dbReference type="NCBI Taxonomy" id="1853278"/>
    <lineage>
        <taxon>Bacteria</taxon>
        <taxon>Pseudomonadati</taxon>
        <taxon>Pseudomonadota</taxon>
        <taxon>Betaproteobacteria</taxon>
        <taxon>Neisseriales</taxon>
        <taxon>Neisseriaceae</taxon>
        <taxon>Neisseria</taxon>
    </lineage>
</organism>
<dbReference type="KEGG" id="nei:BG910_05660"/>
<evidence type="ECO:0000313" key="3">
    <source>
        <dbReference type="Proteomes" id="UP000198238"/>
    </source>
</evidence>
<name>A0A220S1L1_9NEIS</name>
<keyword evidence="3" id="KW-1185">Reference proteome</keyword>
<dbReference type="InterPro" id="IPR050270">
    <property type="entry name" value="DegV_domain_contain"/>
</dbReference>
<dbReference type="AlphaFoldDB" id="A0A220S1L1"/>
<evidence type="ECO:0000256" key="1">
    <source>
        <dbReference type="ARBA" id="ARBA00023121"/>
    </source>
</evidence>
<keyword evidence="1" id="KW-0446">Lipid-binding</keyword>
<dbReference type="NCBIfam" id="TIGR00762">
    <property type="entry name" value="DegV"/>
    <property type="match status" value="1"/>
</dbReference>
<evidence type="ECO:0000313" key="2">
    <source>
        <dbReference type="EMBL" id="ASK27293.1"/>
    </source>
</evidence>